<name>A0AAD9UCI3_RIDPI</name>
<dbReference type="PANTHER" id="PTHR34153:SF2">
    <property type="entry name" value="SI:CH211-262H13.3-RELATED"/>
    <property type="match status" value="1"/>
</dbReference>
<sequence length="137" mass="15475">MLTAALTVVEDIRQEQREQRRMLQQLLSRRPQHELPEEAGEPPADLKQPCTSEEELLCLERKLADKRFEKKMVTLLGTVGGCGLKDVCRRICLEILTNDISMEFNLTGAKTRSHSTHYSRLTKSSAVSNCTVCSVNN</sequence>
<feature type="domain" description="DUF4806" evidence="2">
    <location>
        <begin position="46"/>
        <end position="114"/>
    </location>
</feature>
<evidence type="ECO:0000259" key="2">
    <source>
        <dbReference type="Pfam" id="PF16064"/>
    </source>
</evidence>
<dbReference type="AlphaFoldDB" id="A0AAD9UCI3"/>
<dbReference type="Proteomes" id="UP001209878">
    <property type="component" value="Unassembled WGS sequence"/>
</dbReference>
<organism evidence="3 4">
    <name type="scientific">Ridgeia piscesae</name>
    <name type="common">Tubeworm</name>
    <dbReference type="NCBI Taxonomy" id="27915"/>
    <lineage>
        <taxon>Eukaryota</taxon>
        <taxon>Metazoa</taxon>
        <taxon>Spiralia</taxon>
        <taxon>Lophotrochozoa</taxon>
        <taxon>Annelida</taxon>
        <taxon>Polychaeta</taxon>
        <taxon>Sedentaria</taxon>
        <taxon>Canalipalpata</taxon>
        <taxon>Sabellida</taxon>
        <taxon>Siboglinidae</taxon>
        <taxon>Ridgeia</taxon>
    </lineage>
</organism>
<comment type="caution">
    <text evidence="3">The sequence shown here is derived from an EMBL/GenBank/DDBJ whole genome shotgun (WGS) entry which is preliminary data.</text>
</comment>
<feature type="region of interest" description="Disordered" evidence="1">
    <location>
        <begin position="28"/>
        <end position="48"/>
    </location>
</feature>
<protein>
    <recommendedName>
        <fullName evidence="2">DUF4806 domain-containing protein</fullName>
    </recommendedName>
</protein>
<evidence type="ECO:0000256" key="1">
    <source>
        <dbReference type="SAM" id="MobiDB-lite"/>
    </source>
</evidence>
<dbReference type="EMBL" id="JAODUO010000274">
    <property type="protein sequence ID" value="KAK2184250.1"/>
    <property type="molecule type" value="Genomic_DNA"/>
</dbReference>
<dbReference type="Pfam" id="PF16064">
    <property type="entry name" value="DUF4806"/>
    <property type="match status" value="1"/>
</dbReference>
<reference evidence="3" key="1">
    <citation type="journal article" date="2023" name="Mol. Biol. Evol.">
        <title>Third-Generation Sequencing Reveals the Adaptive Role of the Epigenome in Three Deep-Sea Polychaetes.</title>
        <authorList>
            <person name="Perez M."/>
            <person name="Aroh O."/>
            <person name="Sun Y."/>
            <person name="Lan Y."/>
            <person name="Juniper S.K."/>
            <person name="Young C.R."/>
            <person name="Angers B."/>
            <person name="Qian P.Y."/>
        </authorList>
    </citation>
    <scope>NUCLEOTIDE SEQUENCE</scope>
    <source>
        <strain evidence="3">R07B-5</strain>
    </source>
</reference>
<dbReference type="InterPro" id="IPR032071">
    <property type="entry name" value="DUF4806"/>
</dbReference>
<proteinExistence type="predicted"/>
<accession>A0AAD9UCI3</accession>
<evidence type="ECO:0000313" key="4">
    <source>
        <dbReference type="Proteomes" id="UP001209878"/>
    </source>
</evidence>
<evidence type="ECO:0000313" key="3">
    <source>
        <dbReference type="EMBL" id="KAK2184250.1"/>
    </source>
</evidence>
<gene>
    <name evidence="3" type="ORF">NP493_273g00001</name>
</gene>
<dbReference type="PANTHER" id="PTHR34153">
    <property type="entry name" value="SI:CH211-262H13.3-RELATED-RELATED"/>
    <property type="match status" value="1"/>
</dbReference>
<keyword evidence="4" id="KW-1185">Reference proteome</keyword>